<evidence type="ECO:0000256" key="19">
    <source>
        <dbReference type="SAM" id="MobiDB-lite"/>
    </source>
</evidence>
<feature type="transmembrane region" description="Helical" evidence="20">
    <location>
        <begin position="337"/>
        <end position="355"/>
    </location>
</feature>
<dbReference type="EC" id="2.3.1.23" evidence="16"/>
<feature type="transmembrane region" description="Helical" evidence="20">
    <location>
        <begin position="93"/>
        <end position="113"/>
    </location>
</feature>
<feature type="transmembrane region" description="Helical" evidence="20">
    <location>
        <begin position="20"/>
        <end position="43"/>
    </location>
</feature>
<evidence type="ECO:0000256" key="4">
    <source>
        <dbReference type="ARBA" id="ARBA00010323"/>
    </source>
</evidence>
<evidence type="ECO:0000256" key="20">
    <source>
        <dbReference type="SAM" id="Phobius"/>
    </source>
</evidence>
<feature type="transmembrane region" description="Helical" evidence="20">
    <location>
        <begin position="401"/>
        <end position="423"/>
    </location>
</feature>
<keyword evidence="12" id="KW-0594">Phospholipid biosynthesis</keyword>
<accession>A0ABM1ELW0</accession>
<dbReference type="GeneID" id="106813535"/>
<dbReference type="EC" id="2.3.1.n6" evidence="17"/>
<evidence type="ECO:0000256" key="14">
    <source>
        <dbReference type="ARBA" id="ARBA00023315"/>
    </source>
</evidence>
<comment type="pathway">
    <text evidence="3">Lipid metabolism; phospholipid metabolism.</text>
</comment>
<evidence type="ECO:0000256" key="8">
    <source>
        <dbReference type="ARBA" id="ARBA00022824"/>
    </source>
</evidence>
<evidence type="ECO:0000256" key="9">
    <source>
        <dbReference type="ARBA" id="ARBA00022989"/>
    </source>
</evidence>
<evidence type="ECO:0000313" key="21">
    <source>
        <dbReference type="Proteomes" id="UP000695022"/>
    </source>
</evidence>
<evidence type="ECO:0000256" key="13">
    <source>
        <dbReference type="ARBA" id="ARBA00023264"/>
    </source>
</evidence>
<keyword evidence="21" id="KW-1185">Reference proteome</keyword>
<dbReference type="Proteomes" id="UP000695022">
    <property type="component" value="Unplaced"/>
</dbReference>
<evidence type="ECO:0000313" key="22">
    <source>
        <dbReference type="RefSeq" id="XP_014673181.1"/>
    </source>
</evidence>
<name>A0ABM1ELW0_PRICU</name>
<evidence type="ECO:0000256" key="11">
    <source>
        <dbReference type="ARBA" id="ARBA00023136"/>
    </source>
</evidence>
<keyword evidence="11 20" id="KW-0472">Membrane</keyword>
<keyword evidence="10" id="KW-0443">Lipid metabolism</keyword>
<keyword evidence="7 20" id="KW-0812">Transmembrane</keyword>
<dbReference type="PANTHER" id="PTHR13906:SF14">
    <property type="entry name" value="LYSOPHOSPHOLIPID ACYLTRANSFERASE 5"/>
    <property type="match status" value="1"/>
</dbReference>
<protein>
    <recommendedName>
        <fullName evidence="18">Lysophospholipid acyltransferase 5</fullName>
        <ecNumber evidence="16">2.3.1.23</ecNumber>
        <ecNumber evidence="17">2.3.1.n6</ecNumber>
    </recommendedName>
</protein>
<comment type="similarity">
    <text evidence="4">Belongs to the membrane-bound acyltransferase family.</text>
</comment>
<keyword evidence="6" id="KW-0808">Transferase</keyword>
<dbReference type="PANTHER" id="PTHR13906">
    <property type="entry name" value="PORCUPINE"/>
    <property type="match status" value="1"/>
</dbReference>
<organism evidence="21 22">
    <name type="scientific">Priapulus caudatus</name>
    <name type="common">Priapulid worm</name>
    <dbReference type="NCBI Taxonomy" id="37621"/>
    <lineage>
        <taxon>Eukaryota</taxon>
        <taxon>Metazoa</taxon>
        <taxon>Ecdysozoa</taxon>
        <taxon>Scalidophora</taxon>
        <taxon>Priapulida</taxon>
        <taxon>Priapulimorpha</taxon>
        <taxon>Priapulimorphida</taxon>
        <taxon>Priapulidae</taxon>
        <taxon>Priapulus</taxon>
    </lineage>
</organism>
<keyword evidence="13" id="KW-1208">Phospholipid metabolism</keyword>
<keyword evidence="8" id="KW-0256">Endoplasmic reticulum</keyword>
<evidence type="ECO:0000256" key="5">
    <source>
        <dbReference type="ARBA" id="ARBA00022516"/>
    </source>
</evidence>
<evidence type="ECO:0000256" key="10">
    <source>
        <dbReference type="ARBA" id="ARBA00023098"/>
    </source>
</evidence>
<evidence type="ECO:0000256" key="17">
    <source>
        <dbReference type="ARBA" id="ARBA00038923"/>
    </source>
</evidence>
<keyword evidence="14" id="KW-0012">Acyltransferase</keyword>
<feature type="transmembrane region" description="Helical" evidence="20">
    <location>
        <begin position="435"/>
        <end position="458"/>
    </location>
</feature>
<feature type="transmembrane region" description="Helical" evidence="20">
    <location>
        <begin position="64"/>
        <end position="87"/>
    </location>
</feature>
<comment type="subcellular location">
    <subcellularLocation>
        <location evidence="2">Endoplasmic reticulum</location>
    </subcellularLocation>
    <subcellularLocation>
        <location evidence="1">Membrane</location>
        <topology evidence="1">Multi-pass membrane protein</topology>
    </subcellularLocation>
</comment>
<evidence type="ECO:0000256" key="6">
    <source>
        <dbReference type="ARBA" id="ARBA00022679"/>
    </source>
</evidence>
<reference evidence="22" key="1">
    <citation type="submission" date="2025-08" db="UniProtKB">
        <authorList>
            <consortium name="RefSeq"/>
        </authorList>
    </citation>
    <scope>IDENTIFICATION</scope>
</reference>
<feature type="region of interest" description="Disordered" evidence="19">
    <location>
        <begin position="464"/>
        <end position="488"/>
    </location>
</feature>
<proteinExistence type="inferred from homology"/>
<evidence type="ECO:0000256" key="15">
    <source>
        <dbReference type="ARBA" id="ARBA00025707"/>
    </source>
</evidence>
<dbReference type="RefSeq" id="XP_014673181.1">
    <property type="nucleotide sequence ID" value="XM_014817695.1"/>
</dbReference>
<evidence type="ECO:0000256" key="16">
    <source>
        <dbReference type="ARBA" id="ARBA00026120"/>
    </source>
</evidence>
<evidence type="ECO:0000256" key="7">
    <source>
        <dbReference type="ARBA" id="ARBA00022692"/>
    </source>
</evidence>
<gene>
    <name evidence="22" type="primary">LOC106813535</name>
</gene>
<evidence type="ECO:0000256" key="12">
    <source>
        <dbReference type="ARBA" id="ARBA00023209"/>
    </source>
</evidence>
<keyword evidence="5" id="KW-0444">Lipid biosynthesis</keyword>
<dbReference type="InterPro" id="IPR004299">
    <property type="entry name" value="MBOAT_fam"/>
</dbReference>
<evidence type="ECO:0000256" key="18">
    <source>
        <dbReference type="ARBA" id="ARBA00039721"/>
    </source>
</evidence>
<sequence length="488" mass="55685">MDESGESWIAIVSESLGAPVAGLTLIVSLFAAYPLVLVHRTYLHGKSPPLQHIYFIVTGFSIEYYNFGNHVIHSFICIAVVYAILYIWGGTAIGVAATFVFAFPYLFISYLIFSTDEYDINWTTPHCVLTLRLIALAFDLKDGQKPDKDRSSDQKLAALEKLPSLLELLGNCFFVGGCMIGPQYSTKRYLDFVSGEFADKNGSPPKSVNAAMKRAAQGLLFITIYQTAMPYFPDEKLLNGELLQTSFWWRLLYIGLWGKVQIYKYIASWVISEGSCILAGMTYNGKDEQGHDKWDGCKNVSIRQYELRTSFQGIIDSFNINTNKWALCYVYKRLRFAGNKLISQSVTLLFLAAWHGHYTGYYHAFMLEFFVMYCENRFVVLVTRNATLNKIFYKTPALQPFVVAFCFLWAHLLTGYTFLSFGLLTWTRSVAAFRLLYYIPHIVWFGWPLYSILLFAIFPPTKKEKETGATQKVDPRTVPEESNTKKEQ</sequence>
<keyword evidence="9 20" id="KW-1133">Transmembrane helix</keyword>
<evidence type="ECO:0000256" key="3">
    <source>
        <dbReference type="ARBA" id="ARBA00005074"/>
    </source>
</evidence>
<comment type="pathway">
    <text evidence="15">Phospholipid metabolism.</text>
</comment>
<dbReference type="InterPro" id="IPR049941">
    <property type="entry name" value="LPLAT_7/PORCN-like"/>
</dbReference>
<dbReference type="Pfam" id="PF03062">
    <property type="entry name" value="MBOAT"/>
    <property type="match status" value="1"/>
</dbReference>
<evidence type="ECO:0000256" key="2">
    <source>
        <dbReference type="ARBA" id="ARBA00004240"/>
    </source>
</evidence>
<evidence type="ECO:0000256" key="1">
    <source>
        <dbReference type="ARBA" id="ARBA00004141"/>
    </source>
</evidence>